<accession>A0ABT4YN47</accession>
<protein>
    <submittedName>
        <fullName evidence="2">ComF family protein</fullName>
    </submittedName>
</protein>
<comment type="caution">
    <text evidence="2">The sequence shown here is derived from an EMBL/GenBank/DDBJ whole genome shotgun (WGS) entry which is preliminary data.</text>
</comment>
<dbReference type="Gene3D" id="3.40.50.2020">
    <property type="match status" value="1"/>
</dbReference>
<proteinExistence type="inferred from homology"/>
<comment type="similarity">
    <text evidence="1">Belongs to the ComF/GntX family.</text>
</comment>
<dbReference type="EMBL" id="JAQLOI010000001">
    <property type="protein sequence ID" value="MDB1122489.1"/>
    <property type="molecule type" value="Genomic_DNA"/>
</dbReference>
<dbReference type="SUPFAM" id="SSF53271">
    <property type="entry name" value="PRTase-like"/>
    <property type="match status" value="1"/>
</dbReference>
<dbReference type="Proteomes" id="UP001210678">
    <property type="component" value="Unassembled WGS sequence"/>
</dbReference>
<dbReference type="RefSeq" id="WP_272132328.1">
    <property type="nucleotide sequence ID" value="NZ_JAQLOI010000001.1"/>
</dbReference>
<gene>
    <name evidence="2" type="ORF">PGX00_01500</name>
</gene>
<name>A0ABT4YN47_9VIBR</name>
<dbReference type="InterPro" id="IPR000836">
    <property type="entry name" value="PRTase_dom"/>
</dbReference>
<sequence>MWGTKLRRYITRHSNPVCHLCGLTKGVETKDIIWCHNCLSLFSAKPRCYQCGLETLAPVAKCGSCLTEPPLWDRLFCVGDYRPPLSNYIYNLKYSGGLKYGYDLSYLLSKRIDNPAPLIASMPLHWQRFFHRGYNQSDVLGNYLATHLQSQPVFTSQLFKRIKSTPSQQGLNKEQRMKNLKHAFTLNWVPNQTHIAIIDDVVTTGSSVRQLCALLLDVGVKKLIFIVSAEQEYNA</sequence>
<reference evidence="2 3" key="1">
    <citation type="submission" date="2023-01" db="EMBL/GenBank/DDBJ databases">
        <title>Vibrio sp. KJ40-1 sp.nov, isolated from marine algae.</title>
        <authorList>
            <person name="Butt M."/>
            <person name="Kim J.M.J."/>
            <person name="Jeon C.O.C."/>
        </authorList>
    </citation>
    <scope>NUCLEOTIDE SEQUENCE [LARGE SCALE GENOMIC DNA]</scope>
    <source>
        <strain evidence="2 3">KJ40-1</strain>
    </source>
</reference>
<evidence type="ECO:0000256" key="1">
    <source>
        <dbReference type="ARBA" id="ARBA00008007"/>
    </source>
</evidence>
<dbReference type="PANTHER" id="PTHR47505">
    <property type="entry name" value="DNA UTILIZATION PROTEIN YHGH"/>
    <property type="match status" value="1"/>
</dbReference>
<evidence type="ECO:0000313" key="2">
    <source>
        <dbReference type="EMBL" id="MDB1122489.1"/>
    </source>
</evidence>
<keyword evidence="3" id="KW-1185">Reference proteome</keyword>
<dbReference type="PANTHER" id="PTHR47505:SF1">
    <property type="entry name" value="DNA UTILIZATION PROTEIN YHGH"/>
    <property type="match status" value="1"/>
</dbReference>
<evidence type="ECO:0000313" key="3">
    <source>
        <dbReference type="Proteomes" id="UP001210678"/>
    </source>
</evidence>
<dbReference type="CDD" id="cd06223">
    <property type="entry name" value="PRTases_typeI"/>
    <property type="match status" value="1"/>
</dbReference>
<organism evidence="2 3">
    <name type="scientific">Vibrio algarum</name>
    <dbReference type="NCBI Taxonomy" id="3020714"/>
    <lineage>
        <taxon>Bacteria</taxon>
        <taxon>Pseudomonadati</taxon>
        <taxon>Pseudomonadota</taxon>
        <taxon>Gammaproteobacteria</taxon>
        <taxon>Vibrionales</taxon>
        <taxon>Vibrionaceae</taxon>
        <taxon>Vibrio</taxon>
    </lineage>
</organism>
<dbReference type="InterPro" id="IPR051910">
    <property type="entry name" value="ComF/GntX_DNA_util-trans"/>
</dbReference>
<dbReference type="InterPro" id="IPR029057">
    <property type="entry name" value="PRTase-like"/>
</dbReference>